<dbReference type="InterPro" id="IPR034922">
    <property type="entry name" value="REX1-like_exo"/>
</dbReference>
<evidence type="ECO:0000259" key="9">
    <source>
        <dbReference type="SMART" id="SM00479"/>
    </source>
</evidence>
<dbReference type="InterPro" id="IPR047021">
    <property type="entry name" value="REXO1/3/4-like"/>
</dbReference>
<evidence type="ECO:0000256" key="1">
    <source>
        <dbReference type="ARBA" id="ARBA00004123"/>
    </source>
</evidence>
<evidence type="ECO:0000256" key="6">
    <source>
        <dbReference type="ARBA" id="ARBA00023242"/>
    </source>
</evidence>
<dbReference type="CDD" id="cd06145">
    <property type="entry name" value="REX1_like"/>
    <property type="match status" value="1"/>
</dbReference>
<evidence type="ECO:0000256" key="8">
    <source>
        <dbReference type="SAM" id="MobiDB-lite"/>
    </source>
</evidence>
<dbReference type="InterPro" id="IPR036397">
    <property type="entry name" value="RNaseH_sf"/>
</dbReference>
<reference evidence="10 11" key="1">
    <citation type="submission" date="2018-12" db="EMBL/GenBank/DDBJ databases">
        <authorList>
            <person name="Tiukova I."/>
            <person name="Dainat J."/>
        </authorList>
    </citation>
    <scope>NUCLEOTIDE SEQUENCE [LARGE SCALE GENOMIC DNA]</scope>
</reference>
<dbReference type="AlphaFoldDB" id="A0A448YPR2"/>
<keyword evidence="6" id="KW-0539">Nucleus</keyword>
<evidence type="ECO:0000256" key="4">
    <source>
        <dbReference type="ARBA" id="ARBA00022801"/>
    </source>
</evidence>
<name>A0A448YPR2_BRENA</name>
<keyword evidence="11" id="KW-1185">Reference proteome</keyword>
<dbReference type="PANTHER" id="PTHR12801:SF115">
    <property type="entry name" value="FI18136P1-RELATED"/>
    <property type="match status" value="1"/>
</dbReference>
<feature type="coiled-coil region" evidence="7">
    <location>
        <begin position="551"/>
        <end position="578"/>
    </location>
</feature>
<keyword evidence="3" id="KW-0540">Nuclease</keyword>
<proteinExistence type="inferred from homology"/>
<keyword evidence="5" id="KW-0269">Exonuclease</keyword>
<dbReference type="GO" id="GO:0003676">
    <property type="term" value="F:nucleic acid binding"/>
    <property type="evidence" value="ECO:0007669"/>
    <property type="project" value="InterPro"/>
</dbReference>
<feature type="domain" description="Exonuclease" evidence="9">
    <location>
        <begin position="236"/>
        <end position="395"/>
    </location>
</feature>
<evidence type="ECO:0000313" key="10">
    <source>
        <dbReference type="EMBL" id="VEU22922.1"/>
    </source>
</evidence>
<comment type="similarity">
    <text evidence="2">Belongs to the REXO1/REXO3 family.</text>
</comment>
<dbReference type="FunFam" id="3.30.420.10:FF:000019">
    <property type="entry name" value="RNA exonuclease NEF-sp"/>
    <property type="match status" value="1"/>
</dbReference>
<comment type="subcellular location">
    <subcellularLocation>
        <location evidence="1">Nucleus</location>
    </subcellularLocation>
</comment>
<dbReference type="STRING" id="13370.A0A448YPR2"/>
<dbReference type="EMBL" id="CAACVR010000034">
    <property type="protein sequence ID" value="VEU22922.1"/>
    <property type="molecule type" value="Genomic_DNA"/>
</dbReference>
<accession>A0A448YPR2</accession>
<protein>
    <submittedName>
        <fullName evidence="10">DEKNAAC104221</fullName>
    </submittedName>
</protein>
<dbReference type="Gene3D" id="3.30.420.10">
    <property type="entry name" value="Ribonuclease H-like superfamily/Ribonuclease H"/>
    <property type="match status" value="1"/>
</dbReference>
<dbReference type="PANTHER" id="PTHR12801">
    <property type="entry name" value="RNA EXONUCLEASE REXO1 / RECO3 FAMILY MEMBER-RELATED"/>
    <property type="match status" value="1"/>
</dbReference>
<evidence type="ECO:0000256" key="2">
    <source>
        <dbReference type="ARBA" id="ARBA00006357"/>
    </source>
</evidence>
<sequence length="590" mass="67487">MVSAEEGSSASTNGSSSALNEAPLDPPRRKRNLSNSSLPQPRFRRRKKKFESIDPKLSLRSNFVSEIDIHDIRDLILYTLTSYNKEPQWVDLGNRRAVEKVVFVHARGLEGDDFGVEKLGVQPQRLEADKVRKDLDLFPSVFHHLIPMRMPGSNKAIYPLFTSLVTFPLSKKEKQKIFQHNRDRKVSLNSLCLTLERLQTNGYPIHEDVSGSKTEMIDVSPEEYRSTVKFEHSGSKVFALDCEMCLSDNGKVLTRTSMTDWDGRVVIDELVKPEEEIVDYVTQYSGISEELLKGVTTTLKDVQDLILAKVSSDDILIGHSLESDLDVLKIKHPNVIDTSQCYDHPRGPPSKPSLKYLMSTYLKKSIHDKPTGHDSVEDCTSCLELVKLKLEKGYLFGKTYSMASMFSRISNCNKMVTTLEGEKIPKTSLVIDYSSPLKLGPEAERFQCCTDDEVVDTFIEKSEFHDFAYLRLEELEFAKEWNFPRDSKCHIPESEEKAYEEFGRRFKKIYESLPKNSMIIVCSGNGDMSRMIELQRECKAFQDAFRKNPMIKEKSNEFDWTEEKVEELMKEVEEVRKAVCFVGLKTAAKE</sequence>
<dbReference type="FunCoup" id="A0A448YPR2">
    <property type="interactions" value="227"/>
</dbReference>
<evidence type="ECO:0000256" key="5">
    <source>
        <dbReference type="ARBA" id="ARBA00022839"/>
    </source>
</evidence>
<organism evidence="10 11">
    <name type="scientific">Brettanomyces naardenensis</name>
    <name type="common">Yeast</name>
    <dbReference type="NCBI Taxonomy" id="13370"/>
    <lineage>
        <taxon>Eukaryota</taxon>
        <taxon>Fungi</taxon>
        <taxon>Dikarya</taxon>
        <taxon>Ascomycota</taxon>
        <taxon>Saccharomycotina</taxon>
        <taxon>Pichiomycetes</taxon>
        <taxon>Pichiales</taxon>
        <taxon>Pichiaceae</taxon>
        <taxon>Brettanomyces</taxon>
    </lineage>
</organism>
<gene>
    <name evidence="10" type="ORF">BRENAR_LOCUS3653</name>
</gene>
<dbReference type="GO" id="GO:0005634">
    <property type="term" value="C:nucleus"/>
    <property type="evidence" value="ECO:0007669"/>
    <property type="project" value="UniProtKB-SubCell"/>
</dbReference>
<dbReference type="InParanoid" id="A0A448YPR2"/>
<evidence type="ECO:0000313" key="11">
    <source>
        <dbReference type="Proteomes" id="UP000290900"/>
    </source>
</evidence>
<dbReference type="SMART" id="SM00479">
    <property type="entry name" value="EXOIII"/>
    <property type="match status" value="1"/>
</dbReference>
<evidence type="ECO:0000256" key="3">
    <source>
        <dbReference type="ARBA" id="ARBA00022722"/>
    </source>
</evidence>
<dbReference type="OrthoDB" id="206335at2759"/>
<keyword evidence="4" id="KW-0378">Hydrolase</keyword>
<dbReference type="GO" id="GO:0004527">
    <property type="term" value="F:exonuclease activity"/>
    <property type="evidence" value="ECO:0007669"/>
    <property type="project" value="UniProtKB-KW"/>
</dbReference>
<dbReference type="InterPro" id="IPR012337">
    <property type="entry name" value="RNaseH-like_sf"/>
</dbReference>
<dbReference type="Proteomes" id="UP000290900">
    <property type="component" value="Unassembled WGS sequence"/>
</dbReference>
<dbReference type="InterPro" id="IPR013520">
    <property type="entry name" value="Ribonucl_H"/>
</dbReference>
<keyword evidence="7" id="KW-0175">Coiled coil</keyword>
<feature type="region of interest" description="Disordered" evidence="8">
    <location>
        <begin position="1"/>
        <end position="49"/>
    </location>
</feature>
<feature type="compositionally biased region" description="Low complexity" evidence="8">
    <location>
        <begin position="1"/>
        <end position="18"/>
    </location>
</feature>
<dbReference type="SUPFAM" id="SSF53098">
    <property type="entry name" value="Ribonuclease H-like"/>
    <property type="match status" value="1"/>
</dbReference>
<evidence type="ECO:0000256" key="7">
    <source>
        <dbReference type="SAM" id="Coils"/>
    </source>
</evidence>